<dbReference type="RefSeq" id="WP_012642693.1">
    <property type="nucleotide sequence ID" value="NC_011961.1"/>
</dbReference>
<keyword evidence="1" id="KW-0614">Plasmid</keyword>
<gene>
    <name evidence="1" type="ordered locus">trd_A0850</name>
</gene>
<dbReference type="GO" id="GO:0047711">
    <property type="term" value="F:blasticidin-S deaminase activity"/>
    <property type="evidence" value="ECO:0007669"/>
    <property type="project" value="UniProtKB-EC"/>
</dbReference>
<dbReference type="EC" id="3.5.4.23" evidence="1"/>
<keyword evidence="2" id="KW-1185">Reference proteome</keyword>
<reference evidence="1 2" key="1">
    <citation type="journal article" date="2009" name="PLoS ONE">
        <title>Complete genome sequence of the aerobic CO-oxidizing thermophile Thermomicrobium roseum.</title>
        <authorList>
            <person name="Wu D."/>
            <person name="Raymond J."/>
            <person name="Wu M."/>
            <person name="Chatterji S."/>
            <person name="Ren Q."/>
            <person name="Graham J.E."/>
            <person name="Bryant D.A."/>
            <person name="Robb F."/>
            <person name="Colman A."/>
            <person name="Tallon L.J."/>
            <person name="Badger J.H."/>
            <person name="Madupu R."/>
            <person name="Ward N.L."/>
            <person name="Eisen J.A."/>
        </authorList>
    </citation>
    <scope>NUCLEOTIDE SEQUENCE [LARGE SCALE GENOMIC DNA]</scope>
    <source>
        <strain evidence="2">ATCC 27502 / DSM 5159 / P-2</strain>
        <plasmid evidence="1">unnamed</plasmid>
    </source>
</reference>
<dbReference type="Proteomes" id="UP000000447">
    <property type="component" value="Plasmid unnamed"/>
</dbReference>
<proteinExistence type="predicted"/>
<name>B9L4Y6_THERP</name>
<organism evidence="1 2">
    <name type="scientific">Thermomicrobium roseum (strain ATCC 27502 / DSM 5159 / P-2)</name>
    <dbReference type="NCBI Taxonomy" id="309801"/>
    <lineage>
        <taxon>Bacteria</taxon>
        <taxon>Pseudomonadati</taxon>
        <taxon>Thermomicrobiota</taxon>
        <taxon>Thermomicrobia</taxon>
        <taxon>Thermomicrobiales</taxon>
        <taxon>Thermomicrobiaceae</taxon>
        <taxon>Thermomicrobium</taxon>
    </lineage>
</organism>
<dbReference type="AlphaFoldDB" id="B9L4Y6"/>
<evidence type="ECO:0000313" key="1">
    <source>
        <dbReference type="EMBL" id="ACM06706.1"/>
    </source>
</evidence>
<geneLocation type="plasmid" evidence="2">
    <name>Tros</name>
</geneLocation>
<evidence type="ECO:0000313" key="2">
    <source>
        <dbReference type="Proteomes" id="UP000000447"/>
    </source>
</evidence>
<dbReference type="EMBL" id="CP001276">
    <property type="protein sequence ID" value="ACM06706.1"/>
    <property type="molecule type" value="Genomic_DNA"/>
</dbReference>
<accession>B9L4Y6</accession>
<protein>
    <submittedName>
        <fullName evidence="1">Blasticidin-S deaminase</fullName>
        <ecNumber evidence="1">3.5.4.23</ecNumber>
    </submittedName>
</protein>
<keyword evidence="1" id="KW-0378">Hydrolase</keyword>
<sequence>MTRTQSDRLLAAVAREIIGWRSKQGWQQIGRALRTRSRMVSSAVHLEATIGLC</sequence>
<dbReference type="HOGENOM" id="CLU_3067206_0_0_0"/>
<dbReference type="KEGG" id="tro:trd_A0850"/>